<dbReference type="EMBL" id="BAFC01000123">
    <property type="protein sequence ID" value="GAB41295.1"/>
    <property type="molecule type" value="Genomic_DNA"/>
</dbReference>
<dbReference type="Proteomes" id="UP000005845">
    <property type="component" value="Unassembled WGS sequence"/>
</dbReference>
<protein>
    <recommendedName>
        <fullName evidence="3">DUF3349 domain-containing protein</fullName>
    </recommendedName>
</protein>
<dbReference type="Gene3D" id="6.10.140.2080">
    <property type="match status" value="1"/>
</dbReference>
<keyword evidence="2" id="KW-1185">Reference proteome</keyword>
<evidence type="ECO:0000313" key="2">
    <source>
        <dbReference type="Proteomes" id="UP000005845"/>
    </source>
</evidence>
<evidence type="ECO:0000313" key="1">
    <source>
        <dbReference type="EMBL" id="GAB41295.1"/>
    </source>
</evidence>
<dbReference type="Pfam" id="PF11829">
    <property type="entry name" value="DUF3349"/>
    <property type="match status" value="1"/>
</dbReference>
<gene>
    <name evidence="1" type="ORF">GOSPT_125_00620</name>
</gene>
<dbReference type="InterPro" id="IPR021784">
    <property type="entry name" value="DUF3349"/>
</dbReference>
<dbReference type="eggNOG" id="ENOG5033260">
    <property type="taxonomic scope" value="Bacteria"/>
</dbReference>
<name>H5U6D7_9ACTN</name>
<reference evidence="1 2" key="1">
    <citation type="submission" date="2012-02" db="EMBL/GenBank/DDBJ databases">
        <title>Whole genome shotgun sequence of Gordonia sputi NBRC 100414.</title>
        <authorList>
            <person name="Yoshida I."/>
            <person name="Hosoyama A."/>
            <person name="Tsuchikane K."/>
            <person name="Katsumata H."/>
            <person name="Yamazaki S."/>
            <person name="Fujita N."/>
        </authorList>
    </citation>
    <scope>NUCLEOTIDE SEQUENCE [LARGE SCALE GENOMIC DNA]</scope>
    <source>
        <strain evidence="1 2">NBRC 100414</strain>
    </source>
</reference>
<evidence type="ECO:0008006" key="3">
    <source>
        <dbReference type="Google" id="ProtNLM"/>
    </source>
</evidence>
<accession>H5U6D7</accession>
<sequence>MATTSLFESAVNWIRKGYPEGVPPTDFPPLLALLTKVLDDDQIMRVCMELAAEQGIGTPLTEEQIAGAITKVSDQPPTEYEVNQVASRLAAVGWPLAAETKSSEHDAEDLSSPS</sequence>
<dbReference type="AlphaFoldDB" id="H5U6D7"/>
<dbReference type="RefSeq" id="WP_005208588.1">
    <property type="nucleotide sequence ID" value="NZ_BAFC01000123.1"/>
</dbReference>
<comment type="caution">
    <text evidence="1">The sequence shown here is derived from an EMBL/GenBank/DDBJ whole genome shotgun (WGS) entry which is preliminary data.</text>
</comment>
<organism evidence="1 2">
    <name type="scientific">Gordonia sputi NBRC 100414</name>
    <dbReference type="NCBI Taxonomy" id="1089453"/>
    <lineage>
        <taxon>Bacteria</taxon>
        <taxon>Bacillati</taxon>
        <taxon>Actinomycetota</taxon>
        <taxon>Actinomycetes</taxon>
        <taxon>Mycobacteriales</taxon>
        <taxon>Gordoniaceae</taxon>
        <taxon>Gordonia</taxon>
    </lineage>
</organism>
<dbReference type="Gene3D" id="1.10.10.2390">
    <property type="match status" value="1"/>
</dbReference>
<proteinExistence type="predicted"/>